<evidence type="ECO:0000259" key="2">
    <source>
        <dbReference type="Pfam" id="PF13229"/>
    </source>
</evidence>
<name>A0A7L9QDZ2_9CHLO</name>
<evidence type="ECO:0000313" key="3">
    <source>
        <dbReference type="EMBL" id="QOL01087.1"/>
    </source>
</evidence>
<dbReference type="InterPro" id="IPR039448">
    <property type="entry name" value="Beta_helix"/>
</dbReference>
<dbReference type="SUPFAM" id="SSF51126">
    <property type="entry name" value="Pectin lyase-like"/>
    <property type="match status" value="1"/>
</dbReference>
<feature type="region of interest" description="Disordered" evidence="1">
    <location>
        <begin position="194"/>
        <end position="257"/>
    </location>
</feature>
<dbReference type="EMBL" id="MT438840">
    <property type="protein sequence ID" value="QOL01087.1"/>
    <property type="molecule type" value="mRNA"/>
</dbReference>
<dbReference type="InterPro" id="IPR012334">
    <property type="entry name" value="Pectin_lyas_fold"/>
</dbReference>
<dbReference type="InterPro" id="IPR006626">
    <property type="entry name" value="PbH1"/>
</dbReference>
<organism evidence="3">
    <name type="scientific">Pseudococcomyxa simplex</name>
    <dbReference type="NCBI Taxonomy" id="464287"/>
    <lineage>
        <taxon>Eukaryota</taxon>
        <taxon>Viridiplantae</taxon>
        <taxon>Chlorophyta</taxon>
        <taxon>core chlorophytes</taxon>
        <taxon>Trebouxiophyceae</taxon>
        <taxon>Chlorellales</taxon>
        <taxon>Oocystaceae</taxon>
        <taxon>Pseudococcomyxa</taxon>
    </lineage>
</organism>
<reference evidence="3" key="1">
    <citation type="journal article" date="2020" name="Microb. Ecol.">
        <title>The Under-explored Extracellular Proteome of Aero-Terrestrial Microalgae Provides Clues on Different Mechanisms of Desiccation Tolerance in Non-Model Organisms.</title>
        <authorList>
            <person name="Gonzalez-Hourcade M."/>
            <person name="Del Campo E.M."/>
            <person name="Casano L.M."/>
        </authorList>
    </citation>
    <scope>NUCLEOTIDE SEQUENCE</scope>
    <source>
        <strain evidence="3">SAG 216-12</strain>
    </source>
</reference>
<feature type="compositionally biased region" description="Low complexity" evidence="1">
    <location>
        <begin position="329"/>
        <end position="338"/>
    </location>
</feature>
<feature type="domain" description="Right handed beta helix" evidence="2">
    <location>
        <begin position="693"/>
        <end position="823"/>
    </location>
</feature>
<dbReference type="Gene3D" id="2.160.20.10">
    <property type="entry name" value="Single-stranded right-handed beta-helix, Pectin lyase-like"/>
    <property type="match status" value="1"/>
</dbReference>
<dbReference type="Pfam" id="PF13229">
    <property type="entry name" value="Beta_helix"/>
    <property type="match status" value="1"/>
</dbReference>
<accession>A0A7L9QDZ2</accession>
<protein>
    <submittedName>
        <fullName evidence="3">Putative extracellular protein CSOL_016</fullName>
    </submittedName>
</protein>
<sequence>MPAVKMSNHMCTTIFCSLVVFVLPATYAQVFLTYLIRGWTLRKTRGYMDTHTLVCNRLQRVICTSLCTKMLSMRCKIDTRGNPINLFHELHPAQSNINPITRPQLQDEPDKATDDDFLQNLQDWEPLQGGPDATFRGNVSVVSLQDLSLSKGSRPGATALAATARSAEGTLSNLVARDLGAGLQGQIAHTDVMPSGILGWPPKQTALAPSPSANDTQPGANGAKDYVPAPSPDPYQIPGSNADGSSDEDGSGAPYHSITGADGYSTFMPRNNSFNGTAFQLFWADSMRNPQILGARLPRGTYWLLPGADTASTGTDAGANSGTDGGASSGTAAGAESGTDGGADLGTGATAGGAFHLSLDCLGRRLPFVLDFQGSALVLVDGRKGGMAFSGCSRLTVRGVTMTYPPSQFQHTQGVVVDVGAPPVRAVTVQMHEGYPANLWADARMCATYTAGTQVIRVNTSDIVPSYVESIDDSHYLLHTTYDLYNVQPGDLLACHTGVGSHGMYWERCADSLMTDTTFHNPAGHWIAEVGCRNMTYLSNHLAPYPSTLGVQQLLPLMSSIGNGFSVQGARSGPTIAGNTMRGMAGDGVTVAAVPYIITGLIADSATITVACSGTACSGIRQGDTVTAASSASEPLLGSAQVVGVARWGLSGLINDTAAPSNAATTPAQADTLQLALANWPASWVQATSAVLLVAPGAGFQIRRNTIANNRGSGIVLQAQGGLVANNMITSPKYWGIQALPSIEGQDGAFTRDLVISNNTIDAVFGGVFVGCLTAAGQVPCPARGHSNLTIAANLIQNAATLPLLLTSARTVSVVGNVFRSVLCYPWVLYNGYPWLPRFWEAVGFVAEADDVTFRSNIIDTSAHCSYGNTLNPFEALSGTVTNLTIA</sequence>
<evidence type="ECO:0000256" key="1">
    <source>
        <dbReference type="SAM" id="MobiDB-lite"/>
    </source>
</evidence>
<feature type="region of interest" description="Disordered" evidence="1">
    <location>
        <begin position="314"/>
        <end position="339"/>
    </location>
</feature>
<dbReference type="SMART" id="SM00710">
    <property type="entry name" value="PbH1"/>
    <property type="match status" value="6"/>
</dbReference>
<dbReference type="AlphaFoldDB" id="A0A7L9QDZ2"/>
<dbReference type="InterPro" id="IPR011050">
    <property type="entry name" value="Pectin_lyase_fold/virulence"/>
</dbReference>
<proteinExistence type="evidence at transcript level"/>